<comment type="caution">
    <text evidence="2">The sequence shown here is derived from an EMBL/GenBank/DDBJ whole genome shotgun (WGS) entry which is preliminary data.</text>
</comment>
<evidence type="ECO:0000313" key="3">
    <source>
        <dbReference type="Proteomes" id="UP000622166"/>
    </source>
</evidence>
<proteinExistence type="predicted"/>
<sequence length="111" mass="12193">MTPAWPGRLRPPLPEPEPAGSCRRADVFHTVDQCEYRPRRGQHHAALPDESRAGRVQLTGEVLLALYDGKAYDDVLEQVTAPVAAPDPVEPEDFQAAVERPRSATSSLHPC</sequence>
<protein>
    <submittedName>
        <fullName evidence="2">Uncharacterized protein</fullName>
    </submittedName>
</protein>
<feature type="region of interest" description="Disordered" evidence="1">
    <location>
        <begin position="86"/>
        <end position="111"/>
    </location>
</feature>
<gene>
    <name evidence="2" type="ORF">GCM10010365_23340</name>
</gene>
<organism evidence="2 3">
    <name type="scientific">Streptomyces poonensis</name>
    <dbReference type="NCBI Taxonomy" id="68255"/>
    <lineage>
        <taxon>Bacteria</taxon>
        <taxon>Bacillati</taxon>
        <taxon>Actinomycetota</taxon>
        <taxon>Actinomycetes</taxon>
        <taxon>Kitasatosporales</taxon>
        <taxon>Streptomycetaceae</taxon>
        <taxon>Streptomyces</taxon>
    </lineage>
</organism>
<reference evidence="2" key="2">
    <citation type="submission" date="2020-09" db="EMBL/GenBank/DDBJ databases">
        <authorList>
            <person name="Sun Q."/>
            <person name="Ohkuma M."/>
        </authorList>
    </citation>
    <scope>NUCLEOTIDE SEQUENCE</scope>
    <source>
        <strain evidence="2">JCM 4815</strain>
    </source>
</reference>
<dbReference type="AlphaFoldDB" id="A0A918PFK4"/>
<reference evidence="2" key="1">
    <citation type="journal article" date="2014" name="Int. J. Syst. Evol. Microbiol.">
        <title>Complete genome sequence of Corynebacterium casei LMG S-19264T (=DSM 44701T), isolated from a smear-ripened cheese.</title>
        <authorList>
            <consortium name="US DOE Joint Genome Institute (JGI-PGF)"/>
            <person name="Walter F."/>
            <person name="Albersmeier A."/>
            <person name="Kalinowski J."/>
            <person name="Ruckert C."/>
        </authorList>
    </citation>
    <scope>NUCLEOTIDE SEQUENCE</scope>
    <source>
        <strain evidence="2">JCM 4815</strain>
    </source>
</reference>
<keyword evidence="3" id="KW-1185">Reference proteome</keyword>
<accession>A0A918PFK4</accession>
<dbReference type="EMBL" id="BMVW01000003">
    <property type="protein sequence ID" value="GGZ03771.1"/>
    <property type="molecule type" value="Genomic_DNA"/>
</dbReference>
<evidence type="ECO:0000313" key="2">
    <source>
        <dbReference type="EMBL" id="GGZ03771.1"/>
    </source>
</evidence>
<feature type="region of interest" description="Disordered" evidence="1">
    <location>
        <begin position="1"/>
        <end position="22"/>
    </location>
</feature>
<evidence type="ECO:0000256" key="1">
    <source>
        <dbReference type="SAM" id="MobiDB-lite"/>
    </source>
</evidence>
<dbReference type="Proteomes" id="UP000622166">
    <property type="component" value="Unassembled WGS sequence"/>
</dbReference>
<name>A0A918PFK4_9ACTN</name>